<dbReference type="SUPFAM" id="SSF55961">
    <property type="entry name" value="Bet v1-like"/>
    <property type="match status" value="1"/>
</dbReference>
<accession>A0A7X0I8H5</accession>
<name>A0A7X0I8H5_9ACTN</name>
<evidence type="ECO:0008006" key="3">
    <source>
        <dbReference type="Google" id="ProtNLM"/>
    </source>
</evidence>
<evidence type="ECO:0000313" key="2">
    <source>
        <dbReference type="Proteomes" id="UP000555564"/>
    </source>
</evidence>
<organism evidence="1 2">
    <name type="scientific">Sphaerisporangium rubeum</name>
    <dbReference type="NCBI Taxonomy" id="321317"/>
    <lineage>
        <taxon>Bacteria</taxon>
        <taxon>Bacillati</taxon>
        <taxon>Actinomycetota</taxon>
        <taxon>Actinomycetes</taxon>
        <taxon>Streptosporangiales</taxon>
        <taxon>Streptosporangiaceae</taxon>
        <taxon>Sphaerisporangium</taxon>
    </lineage>
</organism>
<dbReference type="Gene3D" id="3.30.530.20">
    <property type="match status" value="1"/>
</dbReference>
<dbReference type="RefSeq" id="WP_184977906.1">
    <property type="nucleotide sequence ID" value="NZ_BAAALO010000006.1"/>
</dbReference>
<gene>
    <name evidence="1" type="ORF">BJ992_000012</name>
</gene>
<dbReference type="Proteomes" id="UP000555564">
    <property type="component" value="Unassembled WGS sequence"/>
</dbReference>
<dbReference type="InterPro" id="IPR023393">
    <property type="entry name" value="START-like_dom_sf"/>
</dbReference>
<protein>
    <recommendedName>
        <fullName evidence="3">SRPBCC family protein</fullName>
    </recommendedName>
</protein>
<keyword evidence="2" id="KW-1185">Reference proteome</keyword>
<dbReference type="AlphaFoldDB" id="A0A7X0I8H5"/>
<reference evidence="1 2" key="1">
    <citation type="submission" date="2020-08" db="EMBL/GenBank/DDBJ databases">
        <title>Sequencing the genomes of 1000 actinobacteria strains.</title>
        <authorList>
            <person name="Klenk H.-P."/>
        </authorList>
    </citation>
    <scope>NUCLEOTIDE SEQUENCE [LARGE SCALE GENOMIC DNA]</scope>
    <source>
        <strain evidence="1 2">DSM 44936</strain>
    </source>
</reference>
<comment type="caution">
    <text evidence="1">The sequence shown here is derived from an EMBL/GenBank/DDBJ whole genome shotgun (WGS) entry which is preliminary data.</text>
</comment>
<proteinExistence type="predicted"/>
<dbReference type="EMBL" id="JACHIU010000001">
    <property type="protein sequence ID" value="MBB6470581.1"/>
    <property type="molecule type" value="Genomic_DNA"/>
</dbReference>
<sequence>MRFRRRVTKELSCEVGAPAERVFSVFSEVGNHIGRHPFLREIDVHGDRYEDGTRHLEFTAVERIPVAGVPINSRIRARQRIDPAGLWYEVDTWTAPGVVTHQRAVFHDLGDGRTRVAERMTFEANALLIGFTVSQGVAAHERTLAALKEAVENGEP</sequence>
<evidence type="ECO:0000313" key="1">
    <source>
        <dbReference type="EMBL" id="MBB6470581.1"/>
    </source>
</evidence>